<keyword evidence="14 17" id="KW-0324">Glycolysis</keyword>
<dbReference type="InterPro" id="IPR040442">
    <property type="entry name" value="Pyrv_kinase-like_dom_sf"/>
</dbReference>
<keyword evidence="8" id="KW-0479">Metal-binding</keyword>
<dbReference type="InterPro" id="IPR015813">
    <property type="entry name" value="Pyrv/PenolPyrv_kinase-like_dom"/>
</dbReference>
<evidence type="ECO:0000256" key="1">
    <source>
        <dbReference type="ARBA" id="ARBA00001946"/>
    </source>
</evidence>
<evidence type="ECO:0000256" key="16">
    <source>
        <dbReference type="NCBIfam" id="TIGR01064"/>
    </source>
</evidence>
<dbReference type="EC" id="2.7.1.40" evidence="5 16"/>
<dbReference type="InterPro" id="IPR011037">
    <property type="entry name" value="Pyrv_Knase-like_insert_dom_sf"/>
</dbReference>
<dbReference type="AlphaFoldDB" id="A0A2G3DT27"/>
<keyword evidence="7 17" id="KW-0808">Transferase</keyword>
<evidence type="ECO:0000256" key="9">
    <source>
        <dbReference type="ARBA" id="ARBA00022741"/>
    </source>
</evidence>
<keyword evidence="15 20" id="KW-0670">Pyruvate</keyword>
<gene>
    <name evidence="20" type="primary">pyk</name>
    <name evidence="20" type="ORF">CSX01_11465</name>
</gene>
<dbReference type="PANTHER" id="PTHR11817">
    <property type="entry name" value="PYRUVATE KINASE"/>
    <property type="match status" value="1"/>
</dbReference>
<dbReference type="Proteomes" id="UP000225889">
    <property type="component" value="Unassembled WGS sequence"/>
</dbReference>
<dbReference type="GO" id="GO:0000287">
    <property type="term" value="F:magnesium ion binding"/>
    <property type="evidence" value="ECO:0007669"/>
    <property type="project" value="UniProtKB-UniRule"/>
</dbReference>
<evidence type="ECO:0000256" key="11">
    <source>
        <dbReference type="ARBA" id="ARBA00022840"/>
    </source>
</evidence>
<dbReference type="Gene3D" id="3.20.20.60">
    <property type="entry name" value="Phosphoenolpyruvate-binding domains"/>
    <property type="match status" value="1"/>
</dbReference>
<keyword evidence="13" id="KW-0630">Potassium</keyword>
<keyword evidence="11" id="KW-0067">ATP-binding</keyword>
<evidence type="ECO:0000256" key="3">
    <source>
        <dbReference type="ARBA" id="ARBA00004997"/>
    </source>
</evidence>
<feature type="domain" description="Pyruvate kinase C-terminal" evidence="19">
    <location>
        <begin position="355"/>
        <end position="467"/>
    </location>
</feature>
<dbReference type="Pfam" id="PF00224">
    <property type="entry name" value="PK"/>
    <property type="match status" value="1"/>
</dbReference>
<dbReference type="NCBIfam" id="NF004978">
    <property type="entry name" value="PRK06354.1"/>
    <property type="match status" value="1"/>
</dbReference>
<reference evidence="20 21" key="1">
    <citation type="submission" date="2017-10" db="EMBL/GenBank/DDBJ databases">
        <title>Resolving the taxonomy of Roseburia spp., Eubacterium rectale and Agathobacter spp. through phylogenomic analysis.</title>
        <authorList>
            <person name="Sheridan P.O."/>
            <person name="Walker A.W."/>
            <person name="Duncan S.H."/>
            <person name="Scott K.P."/>
            <person name="Toole P.W.O."/>
            <person name="Luis P."/>
            <person name="Flint H.J."/>
        </authorList>
    </citation>
    <scope>NUCLEOTIDE SEQUENCE [LARGE SCALE GENOMIC DNA]</scope>
    <source>
        <strain evidence="20 21">JK626</strain>
    </source>
</reference>
<dbReference type="GO" id="GO:0004743">
    <property type="term" value="F:pyruvate kinase activity"/>
    <property type="evidence" value="ECO:0007669"/>
    <property type="project" value="UniProtKB-UniRule"/>
</dbReference>
<name>A0A2G3DT27_9FIRM</name>
<dbReference type="Pfam" id="PF02887">
    <property type="entry name" value="PK_C"/>
    <property type="match status" value="1"/>
</dbReference>
<evidence type="ECO:0000259" key="18">
    <source>
        <dbReference type="Pfam" id="PF00224"/>
    </source>
</evidence>
<accession>A0A2G3DT27</accession>
<comment type="catalytic activity">
    <reaction evidence="17">
        <text>pyruvate + ATP = phosphoenolpyruvate + ADP + H(+)</text>
        <dbReference type="Rhea" id="RHEA:18157"/>
        <dbReference type="ChEBI" id="CHEBI:15361"/>
        <dbReference type="ChEBI" id="CHEBI:15378"/>
        <dbReference type="ChEBI" id="CHEBI:30616"/>
        <dbReference type="ChEBI" id="CHEBI:58702"/>
        <dbReference type="ChEBI" id="CHEBI:456216"/>
        <dbReference type="EC" id="2.7.1.40"/>
    </reaction>
</comment>
<evidence type="ECO:0000256" key="8">
    <source>
        <dbReference type="ARBA" id="ARBA00022723"/>
    </source>
</evidence>
<evidence type="ECO:0000256" key="6">
    <source>
        <dbReference type="ARBA" id="ARBA00018587"/>
    </source>
</evidence>
<dbReference type="UniPathway" id="UPA00109">
    <property type="reaction ID" value="UER00188"/>
</dbReference>
<dbReference type="InterPro" id="IPR036918">
    <property type="entry name" value="Pyrv_Knase_C_sf"/>
</dbReference>
<dbReference type="PRINTS" id="PR01050">
    <property type="entry name" value="PYRUVTKNASE"/>
</dbReference>
<organism evidence="20 21">
    <name type="scientific">Pseudobutyrivibrio ruminis</name>
    <dbReference type="NCBI Taxonomy" id="46206"/>
    <lineage>
        <taxon>Bacteria</taxon>
        <taxon>Bacillati</taxon>
        <taxon>Bacillota</taxon>
        <taxon>Clostridia</taxon>
        <taxon>Lachnospirales</taxon>
        <taxon>Lachnospiraceae</taxon>
        <taxon>Pseudobutyrivibrio</taxon>
    </lineage>
</organism>
<sequence>MRKTKIICTIGPASMNEETLTAMAKAGMNVARMNFSHGDHEEQGMKMDLVKKVRKKLNLPIAILLDTKGPEYRIRTFKDGSVTVKEGDTFIFTTDDVEGDETRVSVTHKNLHKDLSVGDTLSVCNGIVFFEVTDIKGHDVITKCTTGGTMSNKKSMSFPNKVMSGPYLSEQDKKDILFGIENDIDFVAASFVSTKQDMVELRTFLDENGGEDVEVIAKIENQPGVDNVEEILEIANGIMVARGDLGVEIPFVKLPAVQKELISKARALGKRVVTATEMLESMISNPRPTRAEISDVANAVYDGTSAIMLSGESAQGKYPVQAVATMAEIAETTENDINYEGRFHKEEIEIKSTPDAVCHSTCSMAIDVNAKAIVACTMSGYTARRVSRFRCPVDTIAMTTDKKVWRKLALSWGVTPVLVDKFTSLDVMFYYALGRAKQMLDLKKGDSVVLTGGPIDGHSGNTNTIKVEAID</sequence>
<evidence type="ECO:0000256" key="2">
    <source>
        <dbReference type="ARBA" id="ARBA00001958"/>
    </source>
</evidence>
<evidence type="ECO:0000256" key="12">
    <source>
        <dbReference type="ARBA" id="ARBA00022842"/>
    </source>
</evidence>
<dbReference type="InterPro" id="IPR015806">
    <property type="entry name" value="Pyrv_Knase_insert_dom_sf"/>
</dbReference>
<dbReference type="FunFam" id="3.20.20.60:FF:000025">
    <property type="entry name" value="Pyruvate kinase"/>
    <property type="match status" value="1"/>
</dbReference>
<dbReference type="InterPro" id="IPR015793">
    <property type="entry name" value="Pyrv_Knase_brl"/>
</dbReference>
<dbReference type="NCBIfam" id="TIGR01064">
    <property type="entry name" value="pyruv_kin"/>
    <property type="match status" value="1"/>
</dbReference>
<keyword evidence="12 17" id="KW-0460">Magnesium</keyword>
<dbReference type="SUPFAM" id="SSF52935">
    <property type="entry name" value="PK C-terminal domain-like"/>
    <property type="match status" value="1"/>
</dbReference>
<comment type="pathway">
    <text evidence="3 17">Carbohydrate degradation; glycolysis; pyruvate from D-glyceraldehyde 3-phosphate: step 5/5.</text>
</comment>
<evidence type="ECO:0000313" key="21">
    <source>
        <dbReference type="Proteomes" id="UP000225889"/>
    </source>
</evidence>
<keyword evidence="10 17" id="KW-0418">Kinase</keyword>
<dbReference type="Gene3D" id="3.40.1380.20">
    <property type="entry name" value="Pyruvate kinase, C-terminal domain"/>
    <property type="match status" value="1"/>
</dbReference>
<dbReference type="Gene3D" id="2.40.33.10">
    <property type="entry name" value="PK beta-barrel domain-like"/>
    <property type="match status" value="1"/>
</dbReference>
<evidence type="ECO:0000256" key="5">
    <source>
        <dbReference type="ARBA" id="ARBA00012142"/>
    </source>
</evidence>
<keyword evidence="9" id="KW-0547">Nucleotide-binding</keyword>
<comment type="cofactor">
    <cofactor evidence="2">
        <name>K(+)</name>
        <dbReference type="ChEBI" id="CHEBI:29103"/>
    </cofactor>
</comment>
<evidence type="ECO:0000256" key="14">
    <source>
        <dbReference type="ARBA" id="ARBA00023152"/>
    </source>
</evidence>
<evidence type="ECO:0000256" key="17">
    <source>
        <dbReference type="RuleBase" id="RU000504"/>
    </source>
</evidence>
<evidence type="ECO:0000256" key="7">
    <source>
        <dbReference type="ARBA" id="ARBA00022679"/>
    </source>
</evidence>
<dbReference type="EMBL" id="PDYF01000031">
    <property type="protein sequence ID" value="PHU34179.1"/>
    <property type="molecule type" value="Genomic_DNA"/>
</dbReference>
<evidence type="ECO:0000313" key="20">
    <source>
        <dbReference type="EMBL" id="PHU34179.1"/>
    </source>
</evidence>
<dbReference type="GO" id="GO:0016301">
    <property type="term" value="F:kinase activity"/>
    <property type="evidence" value="ECO:0007669"/>
    <property type="project" value="UniProtKB-KW"/>
</dbReference>
<dbReference type="GO" id="GO:0030955">
    <property type="term" value="F:potassium ion binding"/>
    <property type="evidence" value="ECO:0007669"/>
    <property type="project" value="UniProtKB-UniRule"/>
</dbReference>
<dbReference type="NCBIfam" id="NF004491">
    <property type="entry name" value="PRK05826.1"/>
    <property type="match status" value="1"/>
</dbReference>
<comment type="similarity">
    <text evidence="4 17">Belongs to the pyruvate kinase family.</text>
</comment>
<dbReference type="FunFam" id="2.40.33.10:FF:000001">
    <property type="entry name" value="Pyruvate kinase"/>
    <property type="match status" value="1"/>
</dbReference>
<evidence type="ECO:0000256" key="4">
    <source>
        <dbReference type="ARBA" id="ARBA00008663"/>
    </source>
</evidence>
<dbReference type="RefSeq" id="WP_099392490.1">
    <property type="nucleotide sequence ID" value="NZ_PDYF01000031.1"/>
</dbReference>
<evidence type="ECO:0000256" key="13">
    <source>
        <dbReference type="ARBA" id="ARBA00022958"/>
    </source>
</evidence>
<proteinExistence type="inferred from homology"/>
<dbReference type="GO" id="GO:0005524">
    <property type="term" value="F:ATP binding"/>
    <property type="evidence" value="ECO:0007669"/>
    <property type="project" value="UniProtKB-KW"/>
</dbReference>
<evidence type="ECO:0000259" key="19">
    <source>
        <dbReference type="Pfam" id="PF02887"/>
    </source>
</evidence>
<comment type="cofactor">
    <cofactor evidence="1">
        <name>Mg(2+)</name>
        <dbReference type="ChEBI" id="CHEBI:18420"/>
    </cofactor>
</comment>
<feature type="domain" description="Pyruvate kinase barrel" evidence="18">
    <location>
        <begin position="1"/>
        <end position="323"/>
    </location>
</feature>
<evidence type="ECO:0000256" key="15">
    <source>
        <dbReference type="ARBA" id="ARBA00023317"/>
    </source>
</evidence>
<dbReference type="InterPro" id="IPR015795">
    <property type="entry name" value="Pyrv_Knase_C"/>
</dbReference>
<reference evidence="20 21" key="2">
    <citation type="submission" date="2017-10" db="EMBL/GenBank/DDBJ databases">
        <authorList>
            <person name="Banno H."/>
            <person name="Chua N.-H."/>
        </authorList>
    </citation>
    <scope>NUCLEOTIDE SEQUENCE [LARGE SCALE GENOMIC DNA]</scope>
    <source>
        <strain evidence="20 21">JK626</strain>
    </source>
</reference>
<dbReference type="InterPro" id="IPR001697">
    <property type="entry name" value="Pyr_Knase"/>
</dbReference>
<protein>
    <recommendedName>
        <fullName evidence="6 16">Pyruvate kinase</fullName>
        <ecNumber evidence="5 16">2.7.1.40</ecNumber>
    </recommendedName>
</protein>
<comment type="caution">
    <text evidence="20">The sequence shown here is derived from an EMBL/GenBank/DDBJ whole genome shotgun (WGS) entry which is preliminary data.</text>
</comment>
<dbReference type="SUPFAM" id="SSF50800">
    <property type="entry name" value="PK beta-barrel domain-like"/>
    <property type="match status" value="1"/>
</dbReference>
<dbReference type="SUPFAM" id="SSF51621">
    <property type="entry name" value="Phosphoenolpyruvate/pyruvate domain"/>
    <property type="match status" value="1"/>
</dbReference>
<evidence type="ECO:0000256" key="10">
    <source>
        <dbReference type="ARBA" id="ARBA00022777"/>
    </source>
</evidence>